<proteinExistence type="predicted"/>
<dbReference type="Proteomes" id="UP000028837">
    <property type="component" value="Unassembled WGS sequence"/>
</dbReference>
<feature type="region of interest" description="Disordered" evidence="1">
    <location>
        <begin position="103"/>
        <end position="128"/>
    </location>
</feature>
<evidence type="ECO:0000313" key="2">
    <source>
        <dbReference type="EMBL" id="KFG36894.1"/>
    </source>
</evidence>
<dbReference type="VEuPathDB" id="ToxoDB:TGDOM2_315165"/>
<evidence type="ECO:0000313" key="3">
    <source>
        <dbReference type="Proteomes" id="UP000028837"/>
    </source>
</evidence>
<reference evidence="2 3" key="1">
    <citation type="submission" date="2014-02" db="EMBL/GenBank/DDBJ databases">
        <authorList>
            <person name="Sibley D."/>
            <person name="Venepally P."/>
            <person name="Karamycheva S."/>
            <person name="Hadjithomas M."/>
            <person name="Khan A."/>
            <person name="Brunk B."/>
            <person name="Roos D."/>
            <person name="Caler E."/>
            <person name="Lorenzi H."/>
        </authorList>
    </citation>
    <scope>NUCLEOTIDE SEQUENCE [LARGE SCALE GENOMIC DNA]</scope>
    <source>
        <strain evidence="2 3">GAB2-2007-GAL-DOM2</strain>
    </source>
</reference>
<organism evidence="2 3">
    <name type="scientific">Toxoplasma gondii GAB2-2007-GAL-DOM2</name>
    <dbReference type="NCBI Taxonomy" id="1130820"/>
    <lineage>
        <taxon>Eukaryota</taxon>
        <taxon>Sar</taxon>
        <taxon>Alveolata</taxon>
        <taxon>Apicomplexa</taxon>
        <taxon>Conoidasida</taxon>
        <taxon>Coccidia</taxon>
        <taxon>Eucoccidiorida</taxon>
        <taxon>Eimeriorina</taxon>
        <taxon>Sarcocystidae</taxon>
        <taxon>Toxoplasma</taxon>
    </lineage>
</organism>
<comment type="caution">
    <text evidence="2">The sequence shown here is derived from an EMBL/GenBank/DDBJ whole genome shotgun (WGS) entry which is preliminary data.</text>
</comment>
<dbReference type="AlphaFoldDB" id="A0A086JXM6"/>
<name>A0A086JXM6_TOXGO</name>
<sequence>MKHHRTHGVVYRLINQEKREVSWEQSNRQTVRILPGKRIGGEGLCFLRKQFHLSMTTTPELGNLKPTTTPVSVKAQIQEFLKKMAITSARDPLDSLKVLEDPRQQHARHNHSRGELHRRPFSSQMQEPRGRILECRRRVKSRQTTRFLAWLCKTVINVFIFCAEV</sequence>
<evidence type="ECO:0000256" key="1">
    <source>
        <dbReference type="SAM" id="MobiDB-lite"/>
    </source>
</evidence>
<gene>
    <name evidence="2" type="ORF">TGDOM2_315165</name>
</gene>
<dbReference type="EMBL" id="AHZU02001062">
    <property type="protein sequence ID" value="KFG36894.1"/>
    <property type="molecule type" value="Genomic_DNA"/>
</dbReference>
<accession>A0A086JXM6</accession>
<protein>
    <submittedName>
        <fullName evidence="2">Uncharacterized protein</fullName>
    </submittedName>
</protein>